<protein>
    <submittedName>
        <fullName evidence="1">Uncharacterized protein</fullName>
    </submittedName>
</protein>
<gene>
    <name evidence="1" type="ORF">OUZ56_015237</name>
</gene>
<evidence type="ECO:0000313" key="1">
    <source>
        <dbReference type="EMBL" id="KAK4026222.1"/>
    </source>
</evidence>
<keyword evidence="2" id="KW-1185">Reference proteome</keyword>
<name>A0ABR0AM79_9CRUS</name>
<sequence length="95" mass="10516">MFESFKSNGISKVALSKFISQSICVTRRAAKVNSHEVGTVHLKRRNGQINFFYASRLECNDIPPPLSLLPFFVAPLVSANWSTDKAIRGGLDCCL</sequence>
<organism evidence="1 2">
    <name type="scientific">Daphnia magna</name>
    <dbReference type="NCBI Taxonomy" id="35525"/>
    <lineage>
        <taxon>Eukaryota</taxon>
        <taxon>Metazoa</taxon>
        <taxon>Ecdysozoa</taxon>
        <taxon>Arthropoda</taxon>
        <taxon>Crustacea</taxon>
        <taxon>Branchiopoda</taxon>
        <taxon>Diplostraca</taxon>
        <taxon>Cladocera</taxon>
        <taxon>Anomopoda</taxon>
        <taxon>Daphniidae</taxon>
        <taxon>Daphnia</taxon>
    </lineage>
</organism>
<dbReference type="Proteomes" id="UP001234178">
    <property type="component" value="Unassembled WGS sequence"/>
</dbReference>
<proteinExistence type="predicted"/>
<comment type="caution">
    <text evidence="1">The sequence shown here is derived from an EMBL/GenBank/DDBJ whole genome shotgun (WGS) entry which is preliminary data.</text>
</comment>
<evidence type="ECO:0000313" key="2">
    <source>
        <dbReference type="Proteomes" id="UP001234178"/>
    </source>
</evidence>
<dbReference type="EMBL" id="JAOYFB010000038">
    <property type="protein sequence ID" value="KAK4026222.1"/>
    <property type="molecule type" value="Genomic_DNA"/>
</dbReference>
<accession>A0ABR0AM79</accession>
<reference evidence="1 2" key="1">
    <citation type="journal article" date="2023" name="Nucleic Acids Res.">
        <title>The hologenome of Daphnia magna reveals possible DNA methylation and microbiome-mediated evolution of the host genome.</title>
        <authorList>
            <person name="Chaturvedi A."/>
            <person name="Li X."/>
            <person name="Dhandapani V."/>
            <person name="Marshall H."/>
            <person name="Kissane S."/>
            <person name="Cuenca-Cambronero M."/>
            <person name="Asole G."/>
            <person name="Calvet F."/>
            <person name="Ruiz-Romero M."/>
            <person name="Marangio P."/>
            <person name="Guigo R."/>
            <person name="Rago D."/>
            <person name="Mirbahai L."/>
            <person name="Eastwood N."/>
            <person name="Colbourne J.K."/>
            <person name="Zhou J."/>
            <person name="Mallon E."/>
            <person name="Orsini L."/>
        </authorList>
    </citation>
    <scope>NUCLEOTIDE SEQUENCE [LARGE SCALE GENOMIC DNA]</scope>
    <source>
        <strain evidence="1">LRV0_1</strain>
    </source>
</reference>